<gene>
    <name evidence="4" type="ORF">QC762_509765</name>
</gene>
<evidence type="ECO:0000256" key="1">
    <source>
        <dbReference type="ARBA" id="ARBA00022737"/>
    </source>
</evidence>
<dbReference type="Gene3D" id="1.25.40.20">
    <property type="entry name" value="Ankyrin repeat-containing domain"/>
    <property type="match status" value="2"/>
</dbReference>
<keyword evidence="1" id="KW-0677">Repeat</keyword>
<name>A0ABR0GDM8_9PEZI</name>
<dbReference type="Proteomes" id="UP001323405">
    <property type="component" value="Unassembled WGS sequence"/>
</dbReference>
<protein>
    <recommendedName>
        <fullName evidence="6">Ankyrin repeat protein</fullName>
    </recommendedName>
</protein>
<dbReference type="Pfam" id="PF12796">
    <property type="entry name" value="Ank_2"/>
    <property type="match status" value="2"/>
</dbReference>
<dbReference type="GeneID" id="87911293"/>
<organism evidence="4 5">
    <name type="scientific">Podospora pseudocomata</name>
    <dbReference type="NCBI Taxonomy" id="2093779"/>
    <lineage>
        <taxon>Eukaryota</taxon>
        <taxon>Fungi</taxon>
        <taxon>Dikarya</taxon>
        <taxon>Ascomycota</taxon>
        <taxon>Pezizomycotina</taxon>
        <taxon>Sordariomycetes</taxon>
        <taxon>Sordariomycetidae</taxon>
        <taxon>Sordariales</taxon>
        <taxon>Podosporaceae</taxon>
        <taxon>Podospora</taxon>
    </lineage>
</organism>
<keyword evidence="5" id="KW-1185">Reference proteome</keyword>
<comment type="caution">
    <text evidence="4">The sequence shown here is derived from an EMBL/GenBank/DDBJ whole genome shotgun (WGS) entry which is preliminary data.</text>
</comment>
<dbReference type="InterPro" id="IPR002110">
    <property type="entry name" value="Ankyrin_rpt"/>
</dbReference>
<accession>A0ABR0GDM8</accession>
<evidence type="ECO:0000313" key="4">
    <source>
        <dbReference type="EMBL" id="KAK4653756.1"/>
    </source>
</evidence>
<feature type="repeat" description="ANK" evidence="3">
    <location>
        <begin position="8"/>
        <end position="40"/>
    </location>
</feature>
<feature type="repeat" description="ANK" evidence="3">
    <location>
        <begin position="142"/>
        <end position="174"/>
    </location>
</feature>
<dbReference type="SMART" id="SM00248">
    <property type="entry name" value="ANK"/>
    <property type="match status" value="6"/>
</dbReference>
<keyword evidence="2 3" id="KW-0040">ANK repeat</keyword>
<dbReference type="PROSITE" id="PS50297">
    <property type="entry name" value="ANK_REP_REGION"/>
    <property type="match status" value="2"/>
</dbReference>
<evidence type="ECO:0000256" key="2">
    <source>
        <dbReference type="ARBA" id="ARBA00023043"/>
    </source>
</evidence>
<feature type="repeat" description="ANK" evidence="3">
    <location>
        <begin position="175"/>
        <end position="217"/>
    </location>
</feature>
<dbReference type="InterPro" id="IPR036770">
    <property type="entry name" value="Ankyrin_rpt-contain_sf"/>
</dbReference>
<dbReference type="PROSITE" id="PS50088">
    <property type="entry name" value="ANK_REPEAT"/>
    <property type="match status" value="3"/>
</dbReference>
<dbReference type="SUPFAM" id="SSF48403">
    <property type="entry name" value="Ankyrin repeat"/>
    <property type="match status" value="1"/>
</dbReference>
<dbReference type="PANTHER" id="PTHR24198">
    <property type="entry name" value="ANKYRIN REPEAT AND PROTEIN KINASE DOMAIN-CONTAINING PROTEIN"/>
    <property type="match status" value="1"/>
</dbReference>
<reference evidence="4 5" key="1">
    <citation type="journal article" date="2023" name="bioRxiv">
        <title>High-quality genome assemblies of four members of thePodospora anserinaspecies complex.</title>
        <authorList>
            <person name="Ament-Velasquez S.L."/>
            <person name="Vogan A.A."/>
            <person name="Wallerman O."/>
            <person name="Hartmann F."/>
            <person name="Gautier V."/>
            <person name="Silar P."/>
            <person name="Giraud T."/>
            <person name="Johannesson H."/>
        </authorList>
    </citation>
    <scope>NUCLEOTIDE SEQUENCE [LARGE SCALE GENOMIC DNA]</scope>
    <source>
        <strain evidence="4 5">CBS 415.72m</strain>
    </source>
</reference>
<evidence type="ECO:0000256" key="3">
    <source>
        <dbReference type="PROSITE-ProRule" id="PRU00023"/>
    </source>
</evidence>
<evidence type="ECO:0008006" key="6">
    <source>
        <dbReference type="Google" id="ProtNLM"/>
    </source>
</evidence>
<sequence>MLTPKSPVLKTPLHLAAENDKLEAAHLLVCQGANTLVQDKCGRCPTEYAIMRGHTDMFELFIEDTGDTRYTGALPQRDFVTSVQCSAVDIVRCILDRLPRIENSSGGVDSFLHIAARDSNGEIIKLLRDRLPGLDTNHAGVKGTTPIHDAVAHKNVEALQPLLKANPDLEKTDDDGKTPLLLSVRKGMSPGICRLPLNAGAAKLLLEHGAQVNNPGKTMAQSQHYKAAYTGNSRTVEVLQSFKAEVNWHNSQIVVKPPRSNDNLAICQSLEWPMRSFSTACGCEVLCKKR</sequence>
<dbReference type="EMBL" id="JAFFHA010000007">
    <property type="protein sequence ID" value="KAK4653756.1"/>
    <property type="molecule type" value="Genomic_DNA"/>
</dbReference>
<proteinExistence type="predicted"/>
<evidence type="ECO:0000313" key="5">
    <source>
        <dbReference type="Proteomes" id="UP001323405"/>
    </source>
</evidence>
<dbReference type="RefSeq" id="XP_062742731.1">
    <property type="nucleotide sequence ID" value="XM_062891386.1"/>
</dbReference>
<dbReference type="PANTHER" id="PTHR24198:SF165">
    <property type="entry name" value="ANKYRIN REPEAT-CONTAINING PROTEIN-RELATED"/>
    <property type="match status" value="1"/>
</dbReference>